<evidence type="ECO:0000256" key="1">
    <source>
        <dbReference type="SAM" id="Phobius"/>
    </source>
</evidence>
<proteinExistence type="predicted"/>
<sequence>MANVIPLLVAFVGALFGTYFALLKSRRECLWLDRYETLLRIVSTAEIVRSRFMMQQADHLQLHEFTAEEIAAMETSWKSARADLRTDVTRVRMLFDATDARSVVDAHQDLDRAILEALAPTQRDPNLVFNSVWLRTNDLIDKVIALARKRCR</sequence>
<keyword evidence="1" id="KW-1133">Transmembrane helix</keyword>
<dbReference type="RefSeq" id="WP_184335619.1">
    <property type="nucleotide sequence ID" value="NZ_JACHHZ010000007.1"/>
</dbReference>
<comment type="caution">
    <text evidence="2">The sequence shown here is derived from an EMBL/GenBank/DDBJ whole genome shotgun (WGS) entry which is preliminary data.</text>
</comment>
<organism evidence="2 3">
    <name type="scientific">Povalibacter uvarum</name>
    <dbReference type="NCBI Taxonomy" id="732238"/>
    <lineage>
        <taxon>Bacteria</taxon>
        <taxon>Pseudomonadati</taxon>
        <taxon>Pseudomonadota</taxon>
        <taxon>Gammaproteobacteria</taxon>
        <taxon>Steroidobacterales</taxon>
        <taxon>Steroidobacteraceae</taxon>
        <taxon>Povalibacter</taxon>
    </lineage>
</organism>
<reference evidence="2 3" key="1">
    <citation type="submission" date="2020-08" db="EMBL/GenBank/DDBJ databases">
        <title>Genomic Encyclopedia of Type Strains, Phase IV (KMG-IV): sequencing the most valuable type-strain genomes for metagenomic binning, comparative biology and taxonomic classification.</title>
        <authorList>
            <person name="Goeker M."/>
        </authorList>
    </citation>
    <scope>NUCLEOTIDE SEQUENCE [LARGE SCALE GENOMIC DNA]</scope>
    <source>
        <strain evidence="2 3">DSM 26723</strain>
    </source>
</reference>
<evidence type="ECO:0000313" key="3">
    <source>
        <dbReference type="Proteomes" id="UP000588068"/>
    </source>
</evidence>
<keyword evidence="3" id="KW-1185">Reference proteome</keyword>
<feature type="transmembrane region" description="Helical" evidence="1">
    <location>
        <begin position="6"/>
        <end position="23"/>
    </location>
</feature>
<keyword evidence="1" id="KW-0812">Transmembrane</keyword>
<dbReference type="Proteomes" id="UP000588068">
    <property type="component" value="Unassembled WGS sequence"/>
</dbReference>
<accession>A0A841HWR7</accession>
<dbReference type="EMBL" id="JACHHZ010000007">
    <property type="protein sequence ID" value="MBB6096225.1"/>
    <property type="molecule type" value="Genomic_DNA"/>
</dbReference>
<gene>
    <name evidence="2" type="ORF">HNQ60_005147</name>
</gene>
<protein>
    <submittedName>
        <fullName evidence="2">Uncharacterized protein</fullName>
    </submittedName>
</protein>
<keyword evidence="1" id="KW-0472">Membrane</keyword>
<dbReference type="AlphaFoldDB" id="A0A841HWR7"/>
<name>A0A841HWR7_9GAMM</name>
<evidence type="ECO:0000313" key="2">
    <source>
        <dbReference type="EMBL" id="MBB6096225.1"/>
    </source>
</evidence>